<evidence type="ECO:0000313" key="3">
    <source>
        <dbReference type="EMBL" id="MZH57171.1"/>
    </source>
</evidence>
<feature type="region of interest" description="Disordered" evidence="1">
    <location>
        <begin position="235"/>
        <end position="277"/>
    </location>
</feature>
<feature type="compositionally biased region" description="Polar residues" evidence="1">
    <location>
        <begin position="437"/>
        <end position="447"/>
    </location>
</feature>
<keyword evidence="2" id="KW-1133">Transmembrane helix</keyword>
<evidence type="ECO:0000256" key="1">
    <source>
        <dbReference type="SAM" id="MobiDB-lite"/>
    </source>
</evidence>
<feature type="transmembrane region" description="Helical" evidence="2">
    <location>
        <begin position="208"/>
        <end position="230"/>
    </location>
</feature>
<feature type="region of interest" description="Disordered" evidence="1">
    <location>
        <begin position="404"/>
        <end position="447"/>
    </location>
</feature>
<protein>
    <submittedName>
        <fullName evidence="3">Uncharacterized protein</fullName>
    </submittedName>
</protein>
<evidence type="ECO:0000313" key="4">
    <source>
        <dbReference type="Proteomes" id="UP000604383"/>
    </source>
</evidence>
<dbReference type="EMBL" id="WWTN01000030">
    <property type="protein sequence ID" value="MZH57171.1"/>
    <property type="molecule type" value="Genomic_DNA"/>
</dbReference>
<feature type="compositionally biased region" description="Basic and acidic residues" evidence="1">
    <location>
        <begin position="426"/>
        <end position="436"/>
    </location>
</feature>
<comment type="caution">
    <text evidence="3">The sequence shown here is derived from an EMBL/GenBank/DDBJ whole genome shotgun (WGS) entry which is preliminary data.</text>
</comment>
<feature type="compositionally biased region" description="Acidic residues" evidence="1">
    <location>
        <begin position="185"/>
        <end position="195"/>
    </location>
</feature>
<reference evidence="3" key="1">
    <citation type="journal article" date="2019" name="Nat. Med.">
        <title>A library of human gut bacterial isolates paired with longitudinal multiomics data enables mechanistic microbiome research.</title>
        <authorList>
            <person name="Poyet M."/>
            <person name="Groussin M."/>
            <person name="Gibbons S.M."/>
            <person name="Avila-Pacheco J."/>
            <person name="Jiang X."/>
            <person name="Kearney S.M."/>
            <person name="Perrotta A.R."/>
            <person name="Berdy B."/>
            <person name="Zhao S."/>
            <person name="Lieberman T.D."/>
            <person name="Swanson P.K."/>
            <person name="Smith M."/>
            <person name="Roesemann S."/>
            <person name="Alexander J.E."/>
            <person name="Rich S.A."/>
            <person name="Livny J."/>
            <person name="Vlamakis H."/>
            <person name="Clish C."/>
            <person name="Bullock K."/>
            <person name="Deik A."/>
            <person name="Scott J."/>
            <person name="Pierce K.A."/>
            <person name="Xavier R.J."/>
            <person name="Alm E.J."/>
        </authorList>
    </citation>
    <scope>NUCLEOTIDE SEQUENCE</scope>
    <source>
        <strain evidence="3">BIOML-A12</strain>
    </source>
</reference>
<name>A0AB36B922_CLOIN</name>
<sequence length="447" mass="50449">MDDKRRTAGNDEDIDLSGMINEYSQDNELRKKIEELKKQKEEEKRIYASKQESSAAGSSIFDSISETGTFKRPEAVKQGGIPDIRVDDTQLDQTRVGFDDDPAYDKTLVIMNNRNKASSADQTQIFGEDRTAVFHTMDAQEYDDSDVEEEYAEEEIYEEDDDDNLLARIKEKKQRKEEAKRKLEQDDDEEEDEDDPGKSAKMNKITTYVIIGIVGICIIAGAFFGVKYALSNFLGGSDDKEKTTDKSGTGSKDKEQNEGNKQTNTNPGDDEDEEKKNEIKTNQAEAAQLQKQLDQYESQLKDVEKDLAAAKKDKEAAQSELDSYKELFNNAVLLKKQAEELYTLLTPVNEQNTYRNSDNPEEKAKFDVAIYETALKAYNDACAKYSVSSYNELYTKSQQANNDYNTKAQAAEQKKSAAESSISSLESRKTDLESKIADTTTKLNAYN</sequence>
<dbReference type="AlphaFoldDB" id="A0AB36B922"/>
<proteinExistence type="predicted"/>
<feature type="region of interest" description="Disordered" evidence="1">
    <location>
        <begin position="40"/>
        <end position="101"/>
    </location>
</feature>
<dbReference type="Proteomes" id="UP000604383">
    <property type="component" value="Unassembled WGS sequence"/>
</dbReference>
<accession>A0AB36B922</accession>
<feature type="region of interest" description="Disordered" evidence="1">
    <location>
        <begin position="136"/>
        <end position="200"/>
    </location>
</feature>
<dbReference type="RefSeq" id="WP_161129367.1">
    <property type="nucleotide sequence ID" value="NZ_WWTM01000035.1"/>
</dbReference>
<keyword evidence="2" id="KW-0812">Transmembrane</keyword>
<feature type="region of interest" description="Disordered" evidence="1">
    <location>
        <begin position="1"/>
        <end position="20"/>
    </location>
</feature>
<gene>
    <name evidence="3" type="ORF">GT664_15790</name>
</gene>
<feature type="compositionally biased region" description="Polar residues" evidence="1">
    <location>
        <begin position="50"/>
        <end position="68"/>
    </location>
</feature>
<feature type="compositionally biased region" description="Basic and acidic residues" evidence="1">
    <location>
        <begin position="237"/>
        <end position="258"/>
    </location>
</feature>
<keyword evidence="2" id="KW-0472">Membrane</keyword>
<organism evidence="3 4">
    <name type="scientific">Clostridium innocuum</name>
    <dbReference type="NCBI Taxonomy" id="1522"/>
    <lineage>
        <taxon>Bacteria</taxon>
        <taxon>Bacillati</taxon>
        <taxon>Bacillota</taxon>
        <taxon>Clostridia</taxon>
        <taxon>Eubacteriales</taxon>
        <taxon>Clostridiaceae</taxon>
        <taxon>Clostridium</taxon>
    </lineage>
</organism>
<feature type="compositionally biased region" description="Basic and acidic residues" evidence="1">
    <location>
        <begin position="174"/>
        <end position="184"/>
    </location>
</feature>
<feature type="compositionally biased region" description="Acidic residues" evidence="1">
    <location>
        <begin position="140"/>
        <end position="164"/>
    </location>
</feature>
<evidence type="ECO:0000256" key="2">
    <source>
        <dbReference type="SAM" id="Phobius"/>
    </source>
</evidence>